<dbReference type="RefSeq" id="WP_021688087.1">
    <property type="nucleotide sequence ID" value="NZ_KI260571.1"/>
</dbReference>
<dbReference type="Gene3D" id="3.10.580.10">
    <property type="entry name" value="CBS-domain"/>
    <property type="match status" value="1"/>
</dbReference>
<dbReference type="InterPro" id="IPR046342">
    <property type="entry name" value="CBS_dom_sf"/>
</dbReference>
<sequence>MTVADVMTKNPVYINPDMSVNDVKALMTKEGVGRFPVLDKNDNLVGIVTKKDLIKAAPSSATTLDMYEISYLLSKLTVEKIMEKNVTVVQESEVVEEAARIMADKDISCLPIMRGNLLTGIVTVRDLFATFVDMFGARHRGVRASFSLDEKPGQIAHFAKAIADLNGNIVSLVTAEGEDVKHRRCTIKVSDIAKDDLIRIIKDIGAVLEDIR</sequence>
<evidence type="ECO:0000256" key="2">
    <source>
        <dbReference type="PROSITE-ProRule" id="PRU00703"/>
    </source>
</evidence>
<evidence type="ECO:0000259" key="3">
    <source>
        <dbReference type="PROSITE" id="PS51371"/>
    </source>
</evidence>
<comment type="caution">
    <text evidence="4">The sequence shown here is derived from an EMBL/GenBank/DDBJ whole genome shotgun (WGS) entry which is preliminary data.</text>
</comment>
<dbReference type="PROSITE" id="PS51371">
    <property type="entry name" value="CBS"/>
    <property type="match status" value="2"/>
</dbReference>
<evidence type="ECO:0000313" key="5">
    <source>
        <dbReference type="Proteomes" id="UP000016649"/>
    </source>
</evidence>
<dbReference type="SUPFAM" id="SSF54631">
    <property type="entry name" value="CBS-domain pair"/>
    <property type="match status" value="1"/>
</dbReference>
<dbReference type="InterPro" id="IPR045865">
    <property type="entry name" value="ACT-like_dom_sf"/>
</dbReference>
<feature type="domain" description="CBS" evidence="3">
    <location>
        <begin position="82"/>
        <end position="138"/>
    </location>
</feature>
<feature type="domain" description="CBS" evidence="3">
    <location>
        <begin position="7"/>
        <end position="63"/>
    </location>
</feature>
<name>A0ABN0NWT6_TRELE</name>
<dbReference type="SUPFAM" id="SSF55021">
    <property type="entry name" value="ACT-like"/>
    <property type="match status" value="1"/>
</dbReference>
<dbReference type="InterPro" id="IPR000644">
    <property type="entry name" value="CBS_dom"/>
</dbReference>
<dbReference type="CDD" id="cd04584">
    <property type="entry name" value="CBS_pair_AcuB_like"/>
    <property type="match status" value="1"/>
</dbReference>
<reference evidence="4 5" key="1">
    <citation type="submission" date="2013-08" db="EMBL/GenBank/DDBJ databases">
        <authorList>
            <person name="Weinstock G."/>
            <person name="Sodergren E."/>
            <person name="Wylie T."/>
            <person name="Fulton L."/>
            <person name="Fulton R."/>
            <person name="Fronick C."/>
            <person name="O'Laughlin M."/>
            <person name="Godfrey J."/>
            <person name="Miner T."/>
            <person name="Herter B."/>
            <person name="Appelbaum E."/>
            <person name="Cordes M."/>
            <person name="Lek S."/>
            <person name="Wollam A."/>
            <person name="Pepin K.H."/>
            <person name="Palsikar V.B."/>
            <person name="Mitreva M."/>
            <person name="Wilson R.K."/>
        </authorList>
    </citation>
    <scope>NUCLEOTIDE SEQUENCE [LARGE SCALE GENOMIC DNA]</scope>
    <source>
        <strain evidence="4 5">ATCC 700332</strain>
    </source>
</reference>
<keyword evidence="1 2" id="KW-0129">CBS domain</keyword>
<dbReference type="Pfam" id="PF00571">
    <property type="entry name" value="CBS"/>
    <property type="match status" value="2"/>
</dbReference>
<gene>
    <name evidence="4" type="ORF">HMPREF9193_01872</name>
</gene>
<evidence type="ECO:0000256" key="1">
    <source>
        <dbReference type="ARBA" id="ARBA00023122"/>
    </source>
</evidence>
<protein>
    <submittedName>
        <fullName evidence="4">CBS domain protein</fullName>
    </submittedName>
</protein>
<keyword evidence="5" id="KW-1185">Reference proteome</keyword>
<evidence type="ECO:0000313" key="4">
    <source>
        <dbReference type="EMBL" id="ERJ91865.1"/>
    </source>
</evidence>
<accession>A0ABN0NWT6</accession>
<dbReference type="PANTHER" id="PTHR43080">
    <property type="entry name" value="CBS DOMAIN-CONTAINING PROTEIN CBSX3, MITOCHONDRIAL"/>
    <property type="match status" value="1"/>
</dbReference>
<dbReference type="Proteomes" id="UP000016649">
    <property type="component" value="Unassembled WGS sequence"/>
</dbReference>
<organism evidence="4 5">
    <name type="scientific">Treponema lecithinolyticum ATCC 700332</name>
    <dbReference type="NCBI Taxonomy" id="1321815"/>
    <lineage>
        <taxon>Bacteria</taxon>
        <taxon>Pseudomonadati</taxon>
        <taxon>Spirochaetota</taxon>
        <taxon>Spirochaetia</taxon>
        <taxon>Spirochaetales</taxon>
        <taxon>Treponemataceae</taxon>
        <taxon>Treponema</taxon>
    </lineage>
</organism>
<dbReference type="EMBL" id="AWVH01000040">
    <property type="protein sequence ID" value="ERJ91865.1"/>
    <property type="molecule type" value="Genomic_DNA"/>
</dbReference>
<proteinExistence type="predicted"/>
<dbReference type="InterPro" id="IPR051257">
    <property type="entry name" value="Diverse_CBS-Domain"/>
</dbReference>
<dbReference type="SMART" id="SM00116">
    <property type="entry name" value="CBS"/>
    <property type="match status" value="2"/>
</dbReference>
<dbReference type="PANTHER" id="PTHR43080:SF2">
    <property type="entry name" value="CBS DOMAIN-CONTAINING PROTEIN"/>
    <property type="match status" value="1"/>
</dbReference>